<evidence type="ECO:0000313" key="4">
    <source>
        <dbReference type="Proteomes" id="UP000037395"/>
    </source>
</evidence>
<reference evidence="3" key="4">
    <citation type="submission" date="2016-08" db="EMBL/GenBank/DDBJ databases">
        <title>Sequencing, Assembly and Comparative Genomics of S. aureofaciens ATCC 10762.</title>
        <authorList>
            <person name="Gradnigo J.S."/>
            <person name="Johnson N."/>
            <person name="Somerville G.A."/>
        </authorList>
    </citation>
    <scope>NUCLEOTIDE SEQUENCE [LARGE SCALE GENOMIC DNA]</scope>
    <source>
        <strain evidence="3">ATCC 10762</strain>
    </source>
</reference>
<evidence type="ECO:0000313" key="2">
    <source>
        <dbReference type="EMBL" id="GGV04694.1"/>
    </source>
</evidence>
<reference evidence="4" key="3">
    <citation type="submission" date="2016-08" db="EMBL/GenBank/DDBJ databases">
        <title>Sequencing, assembly and comparative genomics of S. aureofaciens ATCC 10762.</title>
        <authorList>
            <person name="Gradnigo J.S."/>
            <person name="Johnson N."/>
            <person name="Somerville G.A."/>
        </authorList>
    </citation>
    <scope>NUCLEOTIDE SEQUENCE [LARGE SCALE GENOMIC DNA]</scope>
    <source>
        <strain evidence="4">ATCC 10762 / DSM 40127 / CCM 3239 / JCM 4008 / LMG 5968 / NBRC 12843 / NCIMB 8234 / A-377</strain>
    </source>
</reference>
<organism evidence="3 4">
    <name type="scientific">Kitasatospora aureofaciens</name>
    <name type="common">Streptomyces aureofaciens</name>
    <dbReference type="NCBI Taxonomy" id="1894"/>
    <lineage>
        <taxon>Bacteria</taxon>
        <taxon>Bacillati</taxon>
        <taxon>Actinomycetota</taxon>
        <taxon>Actinomycetes</taxon>
        <taxon>Kitasatosporales</taxon>
        <taxon>Streptomycetaceae</taxon>
        <taxon>Kitasatospora</taxon>
    </lineage>
</organism>
<dbReference type="EMBL" id="BMUB01000033">
    <property type="protein sequence ID" value="GGV04694.1"/>
    <property type="molecule type" value="Genomic_DNA"/>
</dbReference>
<evidence type="ECO:0000256" key="1">
    <source>
        <dbReference type="SAM" id="Phobius"/>
    </source>
</evidence>
<name>A0A1E7NEE2_KITAU</name>
<feature type="transmembrane region" description="Helical" evidence="1">
    <location>
        <begin position="59"/>
        <end position="78"/>
    </location>
</feature>
<dbReference type="AlphaFoldDB" id="A0A1E7NEE2"/>
<proteinExistence type="predicted"/>
<sequence>MDAALYLLAVVTAAAVLVAVRRPVSVRGLRGASAVVGGAIGLAAVVAAALFFGDSLVSSGGWLLLGAVVALTLLRNQLTPTAATRS</sequence>
<keyword evidence="4" id="KW-1185">Reference proteome</keyword>
<keyword evidence="1" id="KW-1133">Transmembrane helix</keyword>
<dbReference type="Proteomes" id="UP000610124">
    <property type="component" value="Unassembled WGS sequence"/>
</dbReference>
<gene>
    <name evidence="2" type="ORF">GCM10010502_69370</name>
    <name evidence="3" type="ORF">HS99_0018420</name>
</gene>
<accession>A0A8H9HZ13</accession>
<dbReference type="EMBL" id="JPRF03000002">
    <property type="protein sequence ID" value="OEV39069.1"/>
    <property type="molecule type" value="Genomic_DNA"/>
</dbReference>
<feature type="transmembrane region" description="Helical" evidence="1">
    <location>
        <begin position="31"/>
        <end position="53"/>
    </location>
</feature>
<protein>
    <submittedName>
        <fullName evidence="3">Uncharacterized protein</fullName>
    </submittedName>
</protein>
<reference evidence="2" key="1">
    <citation type="journal article" date="2014" name="Int. J. Syst. Evol. Microbiol.">
        <title>Complete genome sequence of Corynebacterium casei LMG S-19264T (=DSM 44701T), isolated from a smear-ripened cheese.</title>
        <authorList>
            <consortium name="US DOE Joint Genome Institute (JGI-PGF)"/>
            <person name="Walter F."/>
            <person name="Albersmeier A."/>
            <person name="Kalinowski J."/>
            <person name="Ruckert C."/>
        </authorList>
    </citation>
    <scope>NUCLEOTIDE SEQUENCE</scope>
    <source>
        <strain evidence="2">JCM 4434</strain>
    </source>
</reference>
<evidence type="ECO:0000313" key="3">
    <source>
        <dbReference type="EMBL" id="OEV39069.1"/>
    </source>
</evidence>
<keyword evidence="1" id="KW-0472">Membrane</keyword>
<feature type="transmembrane region" description="Helical" evidence="1">
    <location>
        <begin position="6"/>
        <end position="24"/>
    </location>
</feature>
<dbReference type="KEGG" id="kau:B6264_30710"/>
<reference evidence="3 4" key="2">
    <citation type="submission" date="2014-07" db="EMBL/GenBank/DDBJ databases">
        <authorList>
            <person name="Zhang J.E."/>
            <person name="Yang H."/>
            <person name="Guo J."/>
            <person name="Deng Z."/>
            <person name="Luo H."/>
            <person name="Luo M."/>
            <person name="Zhao B."/>
        </authorList>
    </citation>
    <scope>NUCLEOTIDE SEQUENCE [LARGE SCALE GENOMIC DNA]</scope>
    <source>
        <strain evidence="3">ATCC 10762</strain>
        <strain evidence="4">ATCC 10762 / DSM 40127 / CCM 3239 / JCM 4008 / LMG 5968 / NBRC 12843 / NCIMB 8234 / A-377</strain>
    </source>
</reference>
<accession>A0A1E7NEE2</accession>
<keyword evidence="1" id="KW-0812">Transmembrane</keyword>
<comment type="caution">
    <text evidence="3">The sequence shown here is derived from an EMBL/GenBank/DDBJ whole genome shotgun (WGS) entry which is preliminary data.</text>
</comment>
<reference evidence="2" key="5">
    <citation type="submission" date="2020-09" db="EMBL/GenBank/DDBJ databases">
        <authorList>
            <person name="Sun Q."/>
            <person name="Ohkuma M."/>
        </authorList>
    </citation>
    <scope>NUCLEOTIDE SEQUENCE</scope>
    <source>
        <strain evidence="2">JCM 4434</strain>
    </source>
</reference>
<dbReference type="Proteomes" id="UP000037395">
    <property type="component" value="Unassembled WGS sequence"/>
</dbReference>